<dbReference type="Pfam" id="PF07992">
    <property type="entry name" value="Pyr_redox_2"/>
    <property type="match status" value="1"/>
</dbReference>
<accession>A0A495IMH6</accession>
<dbReference type="PRINTS" id="PR00368">
    <property type="entry name" value="FADPNR"/>
</dbReference>
<name>A0A495IMH6_9MICO</name>
<dbReference type="AlphaFoldDB" id="A0A495IMH6"/>
<sequence>MTENSAQPGLLDVVVIGGGAAGLSAALTLARARRSVVVVDDGTPRNARASGVHGFLSRDGIDPRELLDLGRDEVRRYGGVVLDGRVDDVRRGGPVRAAIPESGAATPAPTFEVVLGDTRILQCRRVLVASGLADELPDVEGLAERFGRDVVHCPYCHGWEVRERPIAVLGTTPFAVHQALLFSQWSDEVALVVSDPAAAPSPAELTRLQARRIRVVAGRARRVVVAVDAVTGVELDSGEVVPAAAIAVTTSTRARSSLVDALGVEVAAHPVSGAPRIIADPMGRTSVPGVWAAGNVVDPMLQVVAAAAAGVGAAAMLNMDLIEEETDAAVAALAARA</sequence>
<evidence type="ECO:0000313" key="5">
    <source>
        <dbReference type="EMBL" id="RKR76638.1"/>
    </source>
</evidence>
<dbReference type="InterPro" id="IPR023753">
    <property type="entry name" value="FAD/NAD-binding_dom"/>
</dbReference>
<keyword evidence="6" id="KW-1185">Reference proteome</keyword>
<keyword evidence="1" id="KW-0285">Flavoprotein</keyword>
<dbReference type="RefSeq" id="WP_121371589.1">
    <property type="nucleotide sequence ID" value="NZ_RBKS01000001.1"/>
</dbReference>
<evidence type="ECO:0000313" key="6">
    <source>
        <dbReference type="Proteomes" id="UP000280008"/>
    </source>
</evidence>
<dbReference type="PANTHER" id="PTHR48105">
    <property type="entry name" value="THIOREDOXIN REDUCTASE 1-RELATED-RELATED"/>
    <property type="match status" value="1"/>
</dbReference>
<dbReference type="OrthoDB" id="9786503at2"/>
<comment type="catalytic activity">
    <reaction evidence="3">
        <text>[thioredoxin]-dithiol + NADP(+) = [thioredoxin]-disulfide + NADPH + H(+)</text>
        <dbReference type="Rhea" id="RHEA:20345"/>
        <dbReference type="Rhea" id="RHEA-COMP:10698"/>
        <dbReference type="Rhea" id="RHEA-COMP:10700"/>
        <dbReference type="ChEBI" id="CHEBI:15378"/>
        <dbReference type="ChEBI" id="CHEBI:29950"/>
        <dbReference type="ChEBI" id="CHEBI:50058"/>
        <dbReference type="ChEBI" id="CHEBI:57783"/>
        <dbReference type="ChEBI" id="CHEBI:58349"/>
        <dbReference type="EC" id="1.8.1.9"/>
    </reaction>
</comment>
<organism evidence="5 6">
    <name type="scientific">Frondihabitans australicus</name>
    <dbReference type="NCBI Taxonomy" id="386892"/>
    <lineage>
        <taxon>Bacteria</taxon>
        <taxon>Bacillati</taxon>
        <taxon>Actinomycetota</taxon>
        <taxon>Actinomycetes</taxon>
        <taxon>Micrococcales</taxon>
        <taxon>Microbacteriaceae</taxon>
        <taxon>Frondihabitans</taxon>
    </lineage>
</organism>
<evidence type="ECO:0000256" key="2">
    <source>
        <dbReference type="ARBA" id="ARBA00023002"/>
    </source>
</evidence>
<proteinExistence type="predicted"/>
<comment type="caution">
    <text evidence="5">The sequence shown here is derived from an EMBL/GenBank/DDBJ whole genome shotgun (WGS) entry which is preliminary data.</text>
</comment>
<reference evidence="5 6" key="1">
    <citation type="submission" date="2018-10" db="EMBL/GenBank/DDBJ databases">
        <title>Sequencing the genomes of 1000 actinobacteria strains.</title>
        <authorList>
            <person name="Klenk H.-P."/>
        </authorList>
    </citation>
    <scope>NUCLEOTIDE SEQUENCE [LARGE SCALE GENOMIC DNA]</scope>
    <source>
        <strain evidence="5 6">DSM 17894</strain>
    </source>
</reference>
<dbReference type="GO" id="GO:0004791">
    <property type="term" value="F:thioredoxin-disulfide reductase (NADPH) activity"/>
    <property type="evidence" value="ECO:0007669"/>
    <property type="project" value="UniProtKB-EC"/>
</dbReference>
<dbReference type="InterPro" id="IPR036188">
    <property type="entry name" value="FAD/NAD-bd_sf"/>
</dbReference>
<dbReference type="Proteomes" id="UP000280008">
    <property type="component" value="Unassembled WGS sequence"/>
</dbReference>
<keyword evidence="2" id="KW-0560">Oxidoreductase</keyword>
<dbReference type="InterPro" id="IPR050097">
    <property type="entry name" value="Ferredoxin-NADP_redctase_2"/>
</dbReference>
<evidence type="ECO:0000256" key="3">
    <source>
        <dbReference type="ARBA" id="ARBA00048132"/>
    </source>
</evidence>
<dbReference type="SUPFAM" id="SSF51905">
    <property type="entry name" value="FAD/NAD(P)-binding domain"/>
    <property type="match status" value="1"/>
</dbReference>
<dbReference type="EMBL" id="RBKS01000001">
    <property type="protein sequence ID" value="RKR76638.1"/>
    <property type="molecule type" value="Genomic_DNA"/>
</dbReference>
<evidence type="ECO:0000259" key="4">
    <source>
        <dbReference type="Pfam" id="PF07992"/>
    </source>
</evidence>
<protein>
    <submittedName>
        <fullName evidence="5">Thioredoxin reductase</fullName>
    </submittedName>
</protein>
<dbReference type="Gene3D" id="3.50.50.60">
    <property type="entry name" value="FAD/NAD(P)-binding domain"/>
    <property type="match status" value="2"/>
</dbReference>
<gene>
    <name evidence="5" type="ORF">C8E83_3815</name>
</gene>
<feature type="domain" description="FAD/NAD(P)-binding" evidence="4">
    <location>
        <begin position="12"/>
        <end position="308"/>
    </location>
</feature>
<evidence type="ECO:0000256" key="1">
    <source>
        <dbReference type="ARBA" id="ARBA00022630"/>
    </source>
</evidence>
<dbReference type="PRINTS" id="PR00469">
    <property type="entry name" value="PNDRDTASEII"/>
</dbReference>